<keyword evidence="7" id="KW-0732">Signal</keyword>
<dbReference type="eggNOG" id="KOG2614">
    <property type="taxonomic scope" value="Eukaryota"/>
</dbReference>
<dbReference type="AlphaFoldDB" id="F0YE51"/>
<evidence type="ECO:0000256" key="5">
    <source>
        <dbReference type="ARBA" id="ARBA00023002"/>
    </source>
</evidence>
<dbReference type="Proteomes" id="UP000002729">
    <property type="component" value="Unassembled WGS sequence"/>
</dbReference>
<comment type="cofactor">
    <cofactor evidence="1">
        <name>FAD</name>
        <dbReference type="ChEBI" id="CHEBI:57692"/>
    </cofactor>
</comment>
<gene>
    <name evidence="9" type="ORF">AURANDRAFT_65500</name>
</gene>
<protein>
    <recommendedName>
        <fullName evidence="8">FAD-binding domain-containing protein</fullName>
    </recommendedName>
</protein>
<feature type="domain" description="FAD-binding" evidence="8">
    <location>
        <begin position="356"/>
        <end position="408"/>
    </location>
</feature>
<dbReference type="GeneID" id="20225364"/>
<evidence type="ECO:0000256" key="4">
    <source>
        <dbReference type="ARBA" id="ARBA00022857"/>
    </source>
</evidence>
<dbReference type="InParanoid" id="F0YE51"/>
<dbReference type="OrthoDB" id="10053569at2759"/>
<name>F0YE51_AURAN</name>
<accession>F0YE51</accession>
<dbReference type="PRINTS" id="PR00420">
    <property type="entry name" value="RNGMNOXGNASE"/>
</dbReference>
<proteinExistence type="predicted"/>
<keyword evidence="5" id="KW-0560">Oxidoreductase</keyword>
<dbReference type="SUPFAM" id="SSF51905">
    <property type="entry name" value="FAD/NAD(P)-binding domain"/>
    <property type="match status" value="1"/>
</dbReference>
<feature type="chain" id="PRO_5003264618" description="FAD-binding domain-containing protein" evidence="7">
    <location>
        <begin position="17"/>
        <end position="506"/>
    </location>
</feature>
<evidence type="ECO:0000256" key="6">
    <source>
        <dbReference type="ARBA" id="ARBA00023033"/>
    </source>
</evidence>
<dbReference type="Pfam" id="PF01494">
    <property type="entry name" value="FAD_binding_3"/>
    <property type="match status" value="2"/>
</dbReference>
<dbReference type="PANTHER" id="PTHR46028:SF2">
    <property type="entry name" value="KYNURENINE 3-MONOOXYGENASE"/>
    <property type="match status" value="1"/>
</dbReference>
<sequence length="506" mass="52672">MGRHALAFGLIATCGALLAPRAPRAPRARRAAASVEDVDAVVVGCGPAGLAAAIELRARGYERVVALDRLASPDTFETERAYLYLVDARGQRWTDRHPGLTAAVAARGVSNGNYTVSRLYPDARGVETVAPLLARPAAAGAIWIPRASLLATLADCARDRGVSLRYGAALEGLEREGGAVVASAGGAAYRTRLLVGADGASSRVRSFLGRRAAAPRVFEPVELESPSGGLRYKMLEVDPAFAATDLRTGARVATASAQAYVVPSKATNKRDRVRLGLLPSRDPALPRTANVIRAAGHSVWDLETGDDVLAWLREQFPQLNGAVSADAASRFARAGAGAFPRPRYTPAVAARAGDCDCFLVGDSAHAFPPDLGQGCNAALEDVAALGDALAASRRPTWAYQRARAPAARAVAKLVQIGFPFQYDQSRVRSKLFLVGLALRVAANAVAARLLPPRAAAAVAPPPAAFAVLDGEPYVDILARLTRANRAVAAVAAAAACAVARAAMAGC</sequence>
<dbReference type="InterPro" id="IPR036188">
    <property type="entry name" value="FAD/NAD-bd_sf"/>
</dbReference>
<evidence type="ECO:0000256" key="7">
    <source>
        <dbReference type="SAM" id="SignalP"/>
    </source>
</evidence>
<dbReference type="Gene3D" id="3.50.50.60">
    <property type="entry name" value="FAD/NAD(P)-binding domain"/>
    <property type="match status" value="1"/>
</dbReference>
<keyword evidence="6" id="KW-0503">Monooxygenase</keyword>
<feature type="signal peptide" evidence="7">
    <location>
        <begin position="1"/>
        <end position="16"/>
    </location>
</feature>
<evidence type="ECO:0000313" key="10">
    <source>
        <dbReference type="Proteomes" id="UP000002729"/>
    </source>
</evidence>
<evidence type="ECO:0000313" key="9">
    <source>
        <dbReference type="EMBL" id="EGB06634.1"/>
    </source>
</evidence>
<reference evidence="9 10" key="1">
    <citation type="journal article" date="2011" name="Proc. Natl. Acad. Sci. U.S.A.">
        <title>Niche of harmful alga Aureococcus anophagefferens revealed through ecogenomics.</title>
        <authorList>
            <person name="Gobler C.J."/>
            <person name="Berry D.L."/>
            <person name="Dyhrman S.T."/>
            <person name="Wilhelm S.W."/>
            <person name="Salamov A."/>
            <person name="Lobanov A.V."/>
            <person name="Zhang Y."/>
            <person name="Collier J.L."/>
            <person name="Wurch L.L."/>
            <person name="Kustka A.B."/>
            <person name="Dill B.D."/>
            <person name="Shah M."/>
            <person name="VerBerkmoes N.C."/>
            <person name="Kuo A."/>
            <person name="Terry A."/>
            <person name="Pangilinan J."/>
            <person name="Lindquist E.A."/>
            <person name="Lucas S."/>
            <person name="Paulsen I.T."/>
            <person name="Hattenrath-Lehmann T.K."/>
            <person name="Talmage S.C."/>
            <person name="Walker E.A."/>
            <person name="Koch F."/>
            <person name="Burson A.M."/>
            <person name="Marcoval M.A."/>
            <person name="Tang Y.Z."/>
            <person name="Lecleir G.R."/>
            <person name="Coyne K.J."/>
            <person name="Berg G.M."/>
            <person name="Bertrand E.M."/>
            <person name="Saito M.A."/>
            <person name="Gladyshev V.N."/>
            <person name="Grigoriev I.V."/>
        </authorList>
    </citation>
    <scope>NUCLEOTIDE SEQUENCE [LARGE SCALE GENOMIC DNA]</scope>
    <source>
        <strain evidence="10">CCMP 1984</strain>
    </source>
</reference>
<organism evidence="10">
    <name type="scientific">Aureococcus anophagefferens</name>
    <name type="common">Harmful bloom alga</name>
    <dbReference type="NCBI Taxonomy" id="44056"/>
    <lineage>
        <taxon>Eukaryota</taxon>
        <taxon>Sar</taxon>
        <taxon>Stramenopiles</taxon>
        <taxon>Ochrophyta</taxon>
        <taxon>Pelagophyceae</taxon>
        <taxon>Pelagomonadales</taxon>
        <taxon>Pelagomonadaceae</taxon>
        <taxon>Aureococcus</taxon>
    </lineage>
</organism>
<dbReference type="RefSeq" id="XP_009038806.1">
    <property type="nucleotide sequence ID" value="XM_009040558.1"/>
</dbReference>
<dbReference type="InterPro" id="IPR002938">
    <property type="entry name" value="FAD-bd"/>
</dbReference>
<evidence type="ECO:0000256" key="3">
    <source>
        <dbReference type="ARBA" id="ARBA00022827"/>
    </source>
</evidence>
<dbReference type="GO" id="GO:0004502">
    <property type="term" value="F:kynurenine 3-monooxygenase activity"/>
    <property type="evidence" value="ECO:0007669"/>
    <property type="project" value="TreeGrafter"/>
</dbReference>
<evidence type="ECO:0000256" key="1">
    <source>
        <dbReference type="ARBA" id="ARBA00001974"/>
    </source>
</evidence>
<keyword evidence="4" id="KW-0521">NADP</keyword>
<evidence type="ECO:0000256" key="2">
    <source>
        <dbReference type="ARBA" id="ARBA00022630"/>
    </source>
</evidence>
<feature type="domain" description="FAD-binding" evidence="8">
    <location>
        <begin position="37"/>
        <end position="211"/>
    </location>
</feature>
<keyword evidence="2" id="KW-0285">Flavoprotein</keyword>
<evidence type="ECO:0000259" key="8">
    <source>
        <dbReference type="Pfam" id="PF01494"/>
    </source>
</evidence>
<dbReference type="PANTHER" id="PTHR46028">
    <property type="entry name" value="KYNURENINE 3-MONOOXYGENASE"/>
    <property type="match status" value="1"/>
</dbReference>
<dbReference type="GO" id="GO:0071949">
    <property type="term" value="F:FAD binding"/>
    <property type="evidence" value="ECO:0007669"/>
    <property type="project" value="InterPro"/>
</dbReference>
<keyword evidence="3" id="KW-0274">FAD</keyword>
<dbReference type="GO" id="GO:0070189">
    <property type="term" value="P:kynurenine metabolic process"/>
    <property type="evidence" value="ECO:0007669"/>
    <property type="project" value="TreeGrafter"/>
</dbReference>
<dbReference type="OMA" id="LWSINFF"/>
<dbReference type="EMBL" id="GL833134">
    <property type="protein sequence ID" value="EGB06634.1"/>
    <property type="molecule type" value="Genomic_DNA"/>
</dbReference>
<dbReference type="KEGG" id="aaf:AURANDRAFT_65500"/>
<keyword evidence="10" id="KW-1185">Reference proteome</keyword>